<accession>A0A2P6TBP3</accession>
<feature type="compositionally biased region" description="Low complexity" evidence="1">
    <location>
        <begin position="706"/>
        <end position="732"/>
    </location>
</feature>
<feature type="compositionally biased region" description="Low complexity" evidence="1">
    <location>
        <begin position="902"/>
        <end position="923"/>
    </location>
</feature>
<gene>
    <name evidence="3" type="ORF">C2E21_9325</name>
</gene>
<dbReference type="Gene3D" id="1.20.1050.80">
    <property type="entry name" value="VPS9 domain"/>
    <property type="match status" value="1"/>
</dbReference>
<dbReference type="InterPro" id="IPR041545">
    <property type="entry name" value="DUF5601"/>
</dbReference>
<dbReference type="GO" id="GO:0005829">
    <property type="term" value="C:cytosol"/>
    <property type="evidence" value="ECO:0007669"/>
    <property type="project" value="TreeGrafter"/>
</dbReference>
<comment type="caution">
    <text evidence="3">The sequence shown here is derived from an EMBL/GenBank/DDBJ whole genome shotgun (WGS) entry which is preliminary data.</text>
</comment>
<dbReference type="GO" id="GO:0005085">
    <property type="term" value="F:guanyl-nucleotide exchange factor activity"/>
    <property type="evidence" value="ECO:0007669"/>
    <property type="project" value="InterPro"/>
</dbReference>
<dbReference type="OrthoDB" id="300289at2759"/>
<feature type="region of interest" description="Disordered" evidence="1">
    <location>
        <begin position="594"/>
        <end position="623"/>
    </location>
</feature>
<dbReference type="SMART" id="SM00167">
    <property type="entry name" value="VPS9"/>
    <property type="match status" value="1"/>
</dbReference>
<feature type="compositionally biased region" description="Low complexity" evidence="1">
    <location>
        <begin position="863"/>
        <end position="875"/>
    </location>
</feature>
<dbReference type="Pfam" id="PF02204">
    <property type="entry name" value="VPS9"/>
    <property type="match status" value="1"/>
</dbReference>
<feature type="domain" description="VPS9" evidence="2">
    <location>
        <begin position="101"/>
        <end position="244"/>
    </location>
</feature>
<dbReference type="Gene3D" id="1.10.246.120">
    <property type="match status" value="1"/>
</dbReference>
<dbReference type="PANTHER" id="PTHR23101">
    <property type="entry name" value="RAB GDP/GTP EXCHANGE FACTOR"/>
    <property type="match status" value="1"/>
</dbReference>
<dbReference type="AlphaFoldDB" id="A0A2P6TBP3"/>
<feature type="compositionally biased region" description="Low complexity" evidence="1">
    <location>
        <begin position="360"/>
        <end position="371"/>
    </location>
</feature>
<evidence type="ECO:0000313" key="3">
    <source>
        <dbReference type="EMBL" id="PRW18299.1"/>
    </source>
</evidence>
<dbReference type="PROSITE" id="PS51205">
    <property type="entry name" value="VPS9"/>
    <property type="match status" value="1"/>
</dbReference>
<dbReference type="Pfam" id="PF18151">
    <property type="entry name" value="DUF5601"/>
    <property type="match status" value="1"/>
</dbReference>
<dbReference type="STRING" id="3076.A0A2P6TBP3"/>
<dbReference type="GO" id="GO:0030139">
    <property type="term" value="C:endocytic vesicle"/>
    <property type="evidence" value="ECO:0007669"/>
    <property type="project" value="TreeGrafter"/>
</dbReference>
<dbReference type="GO" id="GO:0031267">
    <property type="term" value="F:small GTPase binding"/>
    <property type="evidence" value="ECO:0007669"/>
    <property type="project" value="TreeGrafter"/>
</dbReference>
<protein>
    <submittedName>
        <fullName evidence="3">Vacuolar sorting-associated 9A-like</fullName>
    </submittedName>
</protein>
<sequence length="945" mass="96245">MALSFADFLERMKDPAAADLVRTIKNFIRQFEERPAGQAVDPEADSTRVQAFLAQSERAFRAHPVWRGCQPEVLDQAVEGLEKYVMSKVWRQTFGAWPEDRERDERYQRLMQALGFVDLPTLMGVPGVEPDDNLLALAQAEVLKMDRYKAPRDKLLCLVNVKTMVENIVGLAAKAGAAIGGADAFFPVFLFVVIRSRLTHLASNIEYVKRFRARARLSGQFDYMLANLESAAMYLDTVNYEHLAVSQETFLAHLAAAGIPEAHMELRRMREEADAAAALEAVAAMEAADAADAAAAGEGAAEQGGTEQAQHAAAASVARAAASGAAAAQARHEQQAAAEAAAAVAGEDDVLAGLQLAEGGEAEAAPSQEGSGSLGLEPAQTSFPTTPLGLAVPGEGEGLGSAAREGSLPALTPLGGGSQSPALLEPLTVGAEEEEAAAGCSAQGGAGSGGLAGGEEGQQAQQGGSTAQRELSFEAAAEQQAAAAAVSAADAEQQRQEQAAQAAAAAAVAAAVAAQPYEEPLLIEEMVAEGTRHVLAAEAAGQLQQRYPYMYAQAEDLSVAEVEGVLVGYKELLLRYEALSRALQQQLGLLPGAAPADGGSSTSGSPAGLSTSPGHRSKGQQAAQGFGSIVLTATDAGIGHARRVISAPIAVAAPAADPAAGSAPGSADASPSGKWSPGGILQRISKGASAARRSMTPPRDRSGSRAAVAAEAAVPSADVVARSPNSSRAASPGGKPGQPFFSTLFGSPKNANAHQQAAEQQAAEQQVLTATVAGKQPGSPQPPEEQWQPSEPASDVGEAAAAPSGSSGEPTPELSFGGGLLSPADTPDAPTTAEADGEPEAAQSAPAPGSIDQLLGDAPVKPQAQQEGQLEQQAAPTEADMQQQQAAGSSASDLIQLGASRSSSQQVPAAADAAAGPDLLLSLGVGGEAQPQLEGSDAQPDTSLI</sequence>
<dbReference type="InterPro" id="IPR037191">
    <property type="entry name" value="VPS9_dom_sf"/>
</dbReference>
<feature type="compositionally biased region" description="Low complexity" evidence="1">
    <location>
        <begin position="594"/>
        <end position="614"/>
    </location>
</feature>
<dbReference type="GO" id="GO:0016192">
    <property type="term" value="P:vesicle-mediated transport"/>
    <property type="evidence" value="ECO:0007669"/>
    <property type="project" value="InterPro"/>
</dbReference>
<evidence type="ECO:0000259" key="2">
    <source>
        <dbReference type="PROSITE" id="PS51205"/>
    </source>
</evidence>
<name>A0A2P6TBP3_CHLSO</name>
<dbReference type="SUPFAM" id="SSF109993">
    <property type="entry name" value="VPS9 domain"/>
    <property type="match status" value="1"/>
</dbReference>
<dbReference type="InterPro" id="IPR045046">
    <property type="entry name" value="Vps9-like"/>
</dbReference>
<feature type="compositionally biased region" description="Low complexity" evidence="1">
    <location>
        <begin position="882"/>
        <end position="892"/>
    </location>
</feature>
<feature type="compositionally biased region" description="Low complexity" evidence="1">
    <location>
        <begin position="823"/>
        <end position="834"/>
    </location>
</feature>
<evidence type="ECO:0000256" key="1">
    <source>
        <dbReference type="SAM" id="MobiDB-lite"/>
    </source>
</evidence>
<feature type="compositionally biased region" description="Low complexity" evidence="1">
    <location>
        <begin position="656"/>
        <end position="672"/>
    </location>
</feature>
<feature type="compositionally biased region" description="Low complexity" evidence="1">
    <location>
        <begin position="784"/>
        <end position="813"/>
    </location>
</feature>
<dbReference type="InterPro" id="IPR003123">
    <property type="entry name" value="VPS9"/>
</dbReference>
<feature type="region of interest" description="Disordered" evidence="1">
    <location>
        <begin position="360"/>
        <end position="474"/>
    </location>
</feature>
<organism evidence="3 4">
    <name type="scientific">Chlorella sorokiniana</name>
    <name type="common">Freshwater green alga</name>
    <dbReference type="NCBI Taxonomy" id="3076"/>
    <lineage>
        <taxon>Eukaryota</taxon>
        <taxon>Viridiplantae</taxon>
        <taxon>Chlorophyta</taxon>
        <taxon>core chlorophytes</taxon>
        <taxon>Trebouxiophyceae</taxon>
        <taxon>Chlorellales</taxon>
        <taxon>Chlorellaceae</taxon>
        <taxon>Chlorella clade</taxon>
        <taxon>Chlorella</taxon>
    </lineage>
</organism>
<evidence type="ECO:0000313" key="4">
    <source>
        <dbReference type="Proteomes" id="UP000239899"/>
    </source>
</evidence>
<dbReference type="Proteomes" id="UP000239899">
    <property type="component" value="Unassembled WGS sequence"/>
</dbReference>
<dbReference type="PANTHER" id="PTHR23101:SF25">
    <property type="entry name" value="GTPASE-ACTIVATING PROTEIN AND VPS9 DOMAIN-CONTAINING PROTEIN 1"/>
    <property type="match status" value="1"/>
</dbReference>
<feature type="compositionally biased region" description="Low complexity" evidence="1">
    <location>
        <begin position="457"/>
        <end position="474"/>
    </location>
</feature>
<feature type="compositionally biased region" description="Low complexity" evidence="1">
    <location>
        <begin position="750"/>
        <end position="766"/>
    </location>
</feature>
<feature type="compositionally biased region" description="Gly residues" evidence="1">
    <location>
        <begin position="442"/>
        <end position="456"/>
    </location>
</feature>
<reference evidence="3 4" key="1">
    <citation type="journal article" date="2018" name="Plant J.">
        <title>Genome sequences of Chlorella sorokiniana UTEX 1602 and Micractinium conductrix SAG 241.80: implications to maltose excretion by a green alga.</title>
        <authorList>
            <person name="Arriola M.B."/>
            <person name="Velmurugan N."/>
            <person name="Zhang Y."/>
            <person name="Plunkett M.H."/>
            <person name="Hondzo H."/>
            <person name="Barney B.M."/>
        </authorList>
    </citation>
    <scope>NUCLEOTIDE SEQUENCE [LARGE SCALE GENOMIC DNA]</scope>
    <source>
        <strain evidence="4">UTEX 1602</strain>
    </source>
</reference>
<dbReference type="EMBL" id="LHPG02000026">
    <property type="protein sequence ID" value="PRW18299.1"/>
    <property type="molecule type" value="Genomic_DNA"/>
</dbReference>
<feature type="region of interest" description="Disordered" evidence="1">
    <location>
        <begin position="656"/>
        <end position="945"/>
    </location>
</feature>
<keyword evidence="4" id="KW-1185">Reference proteome</keyword>
<proteinExistence type="predicted"/>